<name>A0AAN7DRP5_QUERU</name>
<evidence type="ECO:0000313" key="2">
    <source>
        <dbReference type="Proteomes" id="UP001324115"/>
    </source>
</evidence>
<accession>A0AAN7DRP5</accession>
<dbReference type="Proteomes" id="UP001324115">
    <property type="component" value="Unassembled WGS sequence"/>
</dbReference>
<sequence>MLPRISVSASSMSSSMITEKGFLLTASAILSRAVLPRKLKSDSPSSRRETKTIIIGLDSDTSSERAEAIFFLPTLSGPINNIHMSPLDPAPRCFPLPTLHW</sequence>
<dbReference type="EMBL" id="JAXUIC010000923">
    <property type="protein sequence ID" value="KAK4538847.1"/>
    <property type="molecule type" value="Genomic_DNA"/>
</dbReference>
<evidence type="ECO:0000313" key="1">
    <source>
        <dbReference type="EMBL" id="KAK4538847.1"/>
    </source>
</evidence>
<reference evidence="1 2" key="1">
    <citation type="journal article" date="2023" name="G3 (Bethesda)">
        <title>A haplotype-resolved chromosome-scale genome for Quercus rubra L. provides insights into the genetics of adaptive traits for red oak species.</title>
        <authorList>
            <person name="Kapoor B."/>
            <person name="Jenkins J."/>
            <person name="Schmutz J."/>
            <person name="Zhebentyayeva T."/>
            <person name="Kuelheim C."/>
            <person name="Coggeshall M."/>
            <person name="Heim C."/>
            <person name="Lasky J.R."/>
            <person name="Leites L."/>
            <person name="Islam-Faridi N."/>
            <person name="Romero-Severson J."/>
            <person name="DeLeo V.L."/>
            <person name="Lucas S.M."/>
            <person name="Lazic D."/>
            <person name="Gailing O."/>
            <person name="Carlson J."/>
            <person name="Staton M."/>
        </authorList>
    </citation>
    <scope>NUCLEOTIDE SEQUENCE [LARGE SCALE GENOMIC DNA]</scope>
    <source>
        <strain evidence="1">Pseudo-F2</strain>
    </source>
</reference>
<comment type="caution">
    <text evidence="1">The sequence shown here is derived from an EMBL/GenBank/DDBJ whole genome shotgun (WGS) entry which is preliminary data.</text>
</comment>
<keyword evidence="2" id="KW-1185">Reference proteome</keyword>
<dbReference type="AlphaFoldDB" id="A0AAN7DRP5"/>
<proteinExistence type="predicted"/>
<protein>
    <submittedName>
        <fullName evidence="1">Uncharacterized protein</fullName>
    </submittedName>
</protein>
<gene>
    <name evidence="1" type="ORF">RGQ29_032323</name>
</gene>
<organism evidence="1 2">
    <name type="scientific">Quercus rubra</name>
    <name type="common">Northern red oak</name>
    <name type="synonym">Quercus borealis</name>
    <dbReference type="NCBI Taxonomy" id="3512"/>
    <lineage>
        <taxon>Eukaryota</taxon>
        <taxon>Viridiplantae</taxon>
        <taxon>Streptophyta</taxon>
        <taxon>Embryophyta</taxon>
        <taxon>Tracheophyta</taxon>
        <taxon>Spermatophyta</taxon>
        <taxon>Magnoliopsida</taxon>
        <taxon>eudicotyledons</taxon>
        <taxon>Gunneridae</taxon>
        <taxon>Pentapetalae</taxon>
        <taxon>rosids</taxon>
        <taxon>fabids</taxon>
        <taxon>Fagales</taxon>
        <taxon>Fagaceae</taxon>
        <taxon>Quercus</taxon>
    </lineage>
</organism>